<organism evidence="10">
    <name type="scientific">Vecturithrix granuli</name>
    <dbReference type="NCBI Taxonomy" id="1499967"/>
    <lineage>
        <taxon>Bacteria</taxon>
        <taxon>Candidatus Moduliflexota</taxon>
        <taxon>Candidatus Vecturitrichia</taxon>
        <taxon>Candidatus Vecturitrichales</taxon>
        <taxon>Candidatus Vecturitrichaceae</taxon>
        <taxon>Candidatus Vecturithrix</taxon>
    </lineage>
</organism>
<dbReference type="EMBL" id="DF820466">
    <property type="protein sequence ID" value="GAK57459.1"/>
    <property type="molecule type" value="Genomic_DNA"/>
</dbReference>
<feature type="domain" description="Aldehyde ferredoxin oxidoreductase N-terminal" evidence="9">
    <location>
        <begin position="12"/>
        <end position="226"/>
    </location>
</feature>
<keyword evidence="6" id="KW-0408">Iron</keyword>
<dbReference type="STRING" id="1499967.U27_04426"/>
<dbReference type="SMART" id="SM00790">
    <property type="entry name" value="AFOR_N"/>
    <property type="match status" value="1"/>
</dbReference>
<dbReference type="GO" id="GO:0051539">
    <property type="term" value="F:4 iron, 4 sulfur cluster binding"/>
    <property type="evidence" value="ECO:0007669"/>
    <property type="project" value="UniProtKB-KW"/>
</dbReference>
<dbReference type="GO" id="GO:0009055">
    <property type="term" value="F:electron transfer activity"/>
    <property type="evidence" value="ECO:0007669"/>
    <property type="project" value="InterPro"/>
</dbReference>
<accession>A0A081BYQ4</accession>
<dbReference type="PANTHER" id="PTHR30038">
    <property type="entry name" value="ALDEHYDE FERREDOXIN OXIDOREDUCTASE"/>
    <property type="match status" value="1"/>
</dbReference>
<evidence type="ECO:0000256" key="6">
    <source>
        <dbReference type="ARBA" id="ARBA00023004"/>
    </source>
</evidence>
<protein>
    <submittedName>
        <fullName evidence="10">Aldehyde ferredoxin oxidoreductase</fullName>
    </submittedName>
</protein>
<dbReference type="Gene3D" id="1.10.569.10">
    <property type="entry name" value="Aldehyde Ferredoxin Oxidoreductase Protein, subunit A, domain 2"/>
    <property type="match status" value="1"/>
</dbReference>
<dbReference type="GO" id="GO:0016625">
    <property type="term" value="F:oxidoreductase activity, acting on the aldehyde or oxo group of donors, iron-sulfur protein as acceptor"/>
    <property type="evidence" value="ECO:0007669"/>
    <property type="project" value="InterPro"/>
</dbReference>
<dbReference type="InterPro" id="IPR001203">
    <property type="entry name" value="OxRdtase_Ald_Fedxn_C"/>
</dbReference>
<evidence type="ECO:0000259" key="9">
    <source>
        <dbReference type="SMART" id="SM00790"/>
    </source>
</evidence>
<dbReference type="eggNOG" id="COG2414">
    <property type="taxonomic scope" value="Bacteria"/>
</dbReference>
<gene>
    <name evidence="10" type="ORF">U27_04426</name>
</gene>
<evidence type="ECO:0000256" key="1">
    <source>
        <dbReference type="ARBA" id="ARBA00001966"/>
    </source>
</evidence>
<comment type="cofactor">
    <cofactor evidence="1">
        <name>[4Fe-4S] cluster</name>
        <dbReference type="ChEBI" id="CHEBI:49883"/>
    </cofactor>
</comment>
<dbReference type="SUPFAM" id="SSF56228">
    <property type="entry name" value="Aldehyde ferredoxin oxidoreductase, N-terminal domain"/>
    <property type="match status" value="1"/>
</dbReference>
<dbReference type="Gene3D" id="1.10.599.10">
    <property type="entry name" value="Aldehyde Ferredoxin Oxidoreductase Protein, subunit A, domain 3"/>
    <property type="match status" value="1"/>
</dbReference>
<proteinExistence type="inferred from homology"/>
<dbReference type="PANTHER" id="PTHR30038:SF0">
    <property type="entry name" value="TUNGSTEN-CONTAINING ALDEHYDE FERREDOXIN OXIDOREDUCTASE"/>
    <property type="match status" value="1"/>
</dbReference>
<dbReference type="AlphaFoldDB" id="A0A081BYQ4"/>
<reference evidence="10" key="1">
    <citation type="journal article" date="2015" name="PeerJ">
        <title>First genomic representation of candidate bacterial phylum KSB3 points to enhanced environmental sensing as a trigger of wastewater bulking.</title>
        <authorList>
            <person name="Sekiguchi Y."/>
            <person name="Ohashi A."/>
            <person name="Parks D.H."/>
            <person name="Yamauchi T."/>
            <person name="Tyson G.W."/>
            <person name="Hugenholtz P."/>
        </authorList>
    </citation>
    <scope>NUCLEOTIDE SEQUENCE [LARGE SCALE GENOMIC DNA]</scope>
</reference>
<comment type="similarity">
    <text evidence="2">Belongs to the AOR/FOR family.</text>
</comment>
<comment type="cofactor">
    <cofactor evidence="8">
        <name>tungstopterin</name>
        <dbReference type="ChEBI" id="CHEBI:30402"/>
    </cofactor>
</comment>
<evidence type="ECO:0000256" key="5">
    <source>
        <dbReference type="ARBA" id="ARBA00023002"/>
    </source>
</evidence>
<dbReference type="InterPro" id="IPR013985">
    <property type="entry name" value="Ald_Fedxn_OxRdtase_dom3"/>
</dbReference>
<dbReference type="Proteomes" id="UP000030661">
    <property type="component" value="Unassembled WGS sequence"/>
</dbReference>
<dbReference type="GO" id="GO:0046872">
    <property type="term" value="F:metal ion binding"/>
    <property type="evidence" value="ECO:0007669"/>
    <property type="project" value="UniProtKB-KW"/>
</dbReference>
<evidence type="ECO:0000256" key="8">
    <source>
        <dbReference type="ARBA" id="ARBA00049934"/>
    </source>
</evidence>
<evidence type="ECO:0000256" key="3">
    <source>
        <dbReference type="ARBA" id="ARBA00022485"/>
    </source>
</evidence>
<dbReference type="InterPro" id="IPR013984">
    <property type="entry name" value="Ald_Fedxn_OxRdtase_dom2"/>
</dbReference>
<dbReference type="Gene3D" id="3.60.9.10">
    <property type="entry name" value="Aldehyde ferredoxin oxidoreductase, N-terminal domain"/>
    <property type="match status" value="1"/>
</dbReference>
<dbReference type="InterPro" id="IPR013983">
    <property type="entry name" value="Ald_Fedxn_OxRdtase_N"/>
</dbReference>
<keyword evidence="4" id="KW-0479">Metal-binding</keyword>
<dbReference type="HOGENOM" id="CLU_020364_1_0_0"/>
<dbReference type="Pfam" id="PF02730">
    <property type="entry name" value="AFOR_N"/>
    <property type="match status" value="1"/>
</dbReference>
<dbReference type="Pfam" id="PF01314">
    <property type="entry name" value="AFOR_C"/>
    <property type="match status" value="1"/>
</dbReference>
<evidence type="ECO:0000256" key="2">
    <source>
        <dbReference type="ARBA" id="ARBA00011032"/>
    </source>
</evidence>
<keyword evidence="11" id="KW-1185">Reference proteome</keyword>
<name>A0A081BYQ4_VECG1</name>
<evidence type="ECO:0000313" key="10">
    <source>
        <dbReference type="EMBL" id="GAK57459.1"/>
    </source>
</evidence>
<keyword evidence="7" id="KW-0411">Iron-sulfur</keyword>
<evidence type="ECO:0000313" key="11">
    <source>
        <dbReference type="Proteomes" id="UP000030661"/>
    </source>
</evidence>
<dbReference type="InterPro" id="IPR036503">
    <property type="entry name" value="Ald_Fedxn_OxRdtase_N_sf"/>
</dbReference>
<sequence>MQENTMHLPKGYMGKVLFVDLDLQTYHAEPLAPDLAARFLGGRGLGIAFLFQHFSRLEQNDRYRNAFAEVDPLSPDNPLIIATAPTTGTKMPTSGRFHANFKSPLTEGLGSSDSGGYWGVALKKTGYDVLYITGKADTPIYLVISSAGVEFHTADRFREANTRDTTNTLAAELPQGARVLTIGQAGKLGAYFASITNDKGRSLGRGGGGAVFGAKNLYAIAVVPDRSITIEVADEESLDFKNESGAAFKAKIKLEVGKFSRKEEHYGSLSSMGSLCLCGMVNNYGQLVHNNMRDTYHKPEDIERITGEALRQHAAKAKPGVTKVKVKKGTCYSCPILCKRKTQLIDGEGNLIDEGEGPEFETVALLGANLSIYNLPVIVQANYWANRYGVDTISLGGTIAAFIELYEYVKSQGNAASSQEKQLLEDTKTFIEQYGEPAFGNADILAPLVHEIGNLRGIGKYLASGSYRFCERYGHPEFSMTIKKQEMPAYDPRTSFTQALGYEMSHRGACHLEGGYTAAKDYCAGYAEWPGDRIEGSALISKNAAFSNTVLDIIGACVYSSFSITLDEYALLVNAVTGLSYNAGLLQKTAWRTLTLERLFNIRCGFTKNDDWLPARFFEIPVDTGERIAVCNRDAFEQMHQEYYQSLGWDEEGIPTQDTIHKLELQDFV</sequence>
<evidence type="ECO:0000256" key="4">
    <source>
        <dbReference type="ARBA" id="ARBA00022723"/>
    </source>
</evidence>
<dbReference type="InterPro" id="IPR036021">
    <property type="entry name" value="Tungsten_al_ferr_oxy-like_C"/>
</dbReference>
<keyword evidence="3" id="KW-0004">4Fe-4S</keyword>
<dbReference type="SUPFAM" id="SSF48310">
    <property type="entry name" value="Aldehyde ferredoxin oxidoreductase, C-terminal domains"/>
    <property type="match status" value="1"/>
</dbReference>
<dbReference type="InterPro" id="IPR051919">
    <property type="entry name" value="W-dependent_AOR"/>
</dbReference>
<keyword evidence="5" id="KW-0560">Oxidoreductase</keyword>
<evidence type="ECO:0000256" key="7">
    <source>
        <dbReference type="ARBA" id="ARBA00023014"/>
    </source>
</evidence>